<dbReference type="Gene3D" id="3.10.580.10">
    <property type="entry name" value="CBS-domain"/>
    <property type="match status" value="1"/>
</dbReference>
<evidence type="ECO:0000256" key="2">
    <source>
        <dbReference type="PROSITE-ProRule" id="PRU00703"/>
    </source>
</evidence>
<dbReference type="Pfam" id="PF01837">
    <property type="entry name" value="HcyBio"/>
    <property type="match status" value="1"/>
</dbReference>
<evidence type="ECO:0000313" key="4">
    <source>
        <dbReference type="EMBL" id="SCG85256.1"/>
    </source>
</evidence>
<dbReference type="PATRIC" id="fig|129848.4.peg.690"/>
<dbReference type="InterPro" id="IPR046342">
    <property type="entry name" value="CBS_dom_sf"/>
</dbReference>
<dbReference type="InterPro" id="IPR002708">
    <property type="entry name" value="HcyBio"/>
</dbReference>
<name>A0A1D3L117_9EURY</name>
<dbReference type="AlphaFoldDB" id="A0A1D3L117"/>
<dbReference type="PROSITE" id="PS51371">
    <property type="entry name" value="CBS"/>
    <property type="match status" value="2"/>
</dbReference>
<reference evidence="4 5" key="1">
    <citation type="submission" date="2016-08" db="EMBL/GenBank/DDBJ databases">
        <authorList>
            <person name="Seilhamer J.J."/>
        </authorList>
    </citation>
    <scope>NUCLEOTIDE SEQUENCE [LARGE SCALE GENOMIC DNA]</scope>
    <source>
        <strain evidence="4">Buetzberg</strain>
    </source>
</reference>
<proteinExistence type="predicted"/>
<dbReference type="RefSeq" id="WP_071906443.1">
    <property type="nucleotide sequence ID" value="NZ_LT607756.1"/>
</dbReference>
<dbReference type="SMART" id="SM00116">
    <property type="entry name" value="CBS"/>
    <property type="match status" value="2"/>
</dbReference>
<keyword evidence="5" id="KW-1185">Reference proteome</keyword>
<dbReference type="InterPro" id="IPR000644">
    <property type="entry name" value="CBS_dom"/>
</dbReference>
<evidence type="ECO:0000313" key="5">
    <source>
        <dbReference type="Proteomes" id="UP000094707"/>
    </source>
</evidence>
<feature type="domain" description="CBS" evidence="3">
    <location>
        <begin position="455"/>
        <end position="511"/>
    </location>
</feature>
<accession>A0A1D3L117</accession>
<dbReference type="PIRSF" id="PIRSF004698">
    <property type="entry name" value="UCP004698_CBS_MJ0100"/>
    <property type="match status" value="1"/>
</dbReference>
<dbReference type="SUPFAM" id="SSF54631">
    <property type="entry name" value="CBS-domain pair"/>
    <property type="match status" value="1"/>
</dbReference>
<sequence>MRTVKEINQKIKDGDAVVVTAAEMTQIVRENGAGEAARDVDVVTTGTFGAMCSSGAFLNFGHSDPPIKMSKTYLNGVEAYSGLAAVDAYIGATQPNRNPEIGLDYGGSHIIEDLIRGKEIEFVAEAYGTDCYPLTEVKTSLTLDKLNQAIMVNPRNSYQNYAAATNSTDETIYTYMGTLLPKMGNVSYSSAGELSPLLNDPYFETIGLGSRIFLCGAEGYIIGEGTQHETDVERENGVPTGGAGTLMLKGDMKQMDAEYVRGASMPKYGPTLYVGVGIPIPILNEDIAQRTGISNEEIVCNVVDYGVPRRSRPTILKTNYMELQTGKIELNGREVPTSPLSSLKKARKIAGELKTWIDNGEFFLTEPISRLQSEGSTVRPLEIKKPSILVKNVRTKPVITALPTDDVEDVAGKLVKNNINHLPVVDGEGKLRGIVTSWDIANAVAKGKKKLADVMTRKVVIAREDESVDVVARRLNKHEISGLPIIDKDNKVKGMITAEDISMLICNGQRRGKNGGSL</sequence>
<dbReference type="OrthoDB" id="295172at2157"/>
<gene>
    <name evidence="4" type="ORF">MCBB_0683</name>
</gene>
<keyword evidence="1 2" id="KW-0129">CBS domain</keyword>
<dbReference type="KEGG" id="mcub:MCBB_0683"/>
<dbReference type="Pfam" id="PF00571">
    <property type="entry name" value="CBS"/>
    <property type="match status" value="2"/>
</dbReference>
<dbReference type="InterPro" id="IPR016426">
    <property type="entry name" value="MA1821-like"/>
</dbReference>
<dbReference type="GeneID" id="30411537"/>
<evidence type="ECO:0000259" key="3">
    <source>
        <dbReference type="PROSITE" id="PS51371"/>
    </source>
</evidence>
<protein>
    <recommendedName>
        <fullName evidence="3">CBS domain-containing protein</fullName>
    </recommendedName>
</protein>
<dbReference type="EMBL" id="LT607756">
    <property type="protein sequence ID" value="SCG85256.1"/>
    <property type="molecule type" value="Genomic_DNA"/>
</dbReference>
<dbReference type="PANTHER" id="PTHR43080:SF2">
    <property type="entry name" value="CBS DOMAIN-CONTAINING PROTEIN"/>
    <property type="match status" value="1"/>
</dbReference>
<evidence type="ECO:0000256" key="1">
    <source>
        <dbReference type="ARBA" id="ARBA00023122"/>
    </source>
</evidence>
<organism evidence="4 5">
    <name type="scientific">Methanobacterium congolense</name>
    <dbReference type="NCBI Taxonomy" id="118062"/>
    <lineage>
        <taxon>Archaea</taxon>
        <taxon>Methanobacteriati</taxon>
        <taxon>Methanobacteriota</taxon>
        <taxon>Methanomada group</taxon>
        <taxon>Methanobacteria</taxon>
        <taxon>Methanobacteriales</taxon>
        <taxon>Methanobacteriaceae</taxon>
        <taxon>Methanobacterium</taxon>
    </lineage>
</organism>
<dbReference type="PANTHER" id="PTHR43080">
    <property type="entry name" value="CBS DOMAIN-CONTAINING PROTEIN CBSX3, MITOCHONDRIAL"/>
    <property type="match status" value="1"/>
</dbReference>
<dbReference type="InterPro" id="IPR051257">
    <property type="entry name" value="Diverse_CBS-Domain"/>
</dbReference>
<feature type="domain" description="CBS" evidence="3">
    <location>
        <begin position="394"/>
        <end position="451"/>
    </location>
</feature>
<dbReference type="Proteomes" id="UP000094707">
    <property type="component" value="Chromosome I"/>
</dbReference>
<dbReference type="STRING" id="118062.MCBB_0683"/>